<dbReference type="Proteomes" id="UP000095143">
    <property type="component" value="Unassembled WGS sequence"/>
</dbReference>
<comment type="function">
    <text evidence="7">Hydrolyzes ribosome-free peptidyl-tRNAs (with 1 or more amino acids incorporated), which drop off the ribosome during protein synthesis, or as a result of ribosome stalling.</text>
</comment>
<dbReference type="EMBL" id="MDEN01000069">
    <property type="protein sequence ID" value="OCX10935.1"/>
    <property type="molecule type" value="Genomic_DNA"/>
</dbReference>
<feature type="binding site" evidence="7">
    <location>
        <position position="17"/>
    </location>
    <ligand>
        <name>tRNA</name>
        <dbReference type="ChEBI" id="CHEBI:17843"/>
    </ligand>
</feature>
<feature type="site" description="Stabilizes the basic form of H active site to accept a proton" evidence="7">
    <location>
        <position position="95"/>
    </location>
</feature>
<comment type="similarity">
    <text evidence="5 7 9">Belongs to the PTH family.</text>
</comment>
<sequence length="194" mass="20787">MTAIQLIVGLGNPGPEYEQTRHNAGALFVERIASAQRVNLTADRKYFGLTAKFSHQGQDVRLLIPTTYMNRSGQSVAALAGFFRIPPQAILVAHDELDLPPGVTKLKLGGGHGGHNGLRDIIAQLGNQNGFHRLRLGIGHPGDASLVSNFVLGRAPRAEQEKLDASIDFALGVLPDVLAGDFAKAMRVLHSQKA</sequence>
<name>A0A1C2D898_9PSED</name>
<dbReference type="GO" id="GO:0072344">
    <property type="term" value="P:rescue of stalled ribosome"/>
    <property type="evidence" value="ECO:0007669"/>
    <property type="project" value="UniProtKB-UniRule"/>
</dbReference>
<dbReference type="InterPro" id="IPR001328">
    <property type="entry name" value="Pept_tRNA_hydro"/>
</dbReference>
<dbReference type="PROSITE" id="PS01195">
    <property type="entry name" value="PEPT_TRNA_HYDROL_1"/>
    <property type="match status" value="1"/>
</dbReference>
<evidence type="ECO:0000313" key="10">
    <source>
        <dbReference type="EMBL" id="OCX10935.1"/>
    </source>
</evidence>
<dbReference type="Gene3D" id="3.40.50.1470">
    <property type="entry name" value="Peptidyl-tRNA hydrolase"/>
    <property type="match status" value="1"/>
</dbReference>
<evidence type="ECO:0000256" key="1">
    <source>
        <dbReference type="ARBA" id="ARBA00013260"/>
    </source>
</evidence>
<accession>A0A1C2D898</accession>
<dbReference type="GO" id="GO:0004045">
    <property type="term" value="F:peptidyl-tRNA hydrolase activity"/>
    <property type="evidence" value="ECO:0007669"/>
    <property type="project" value="UniProtKB-UniRule"/>
</dbReference>
<comment type="function">
    <text evidence="7">Catalyzes the release of premature peptidyl moieties from peptidyl-tRNA molecules trapped in stalled 50S ribosomal subunits, and thus maintains levels of free tRNAs and 50S ribosomes.</text>
</comment>
<keyword evidence="3 7" id="KW-0378">Hydrolase</keyword>
<dbReference type="EC" id="3.1.1.29" evidence="1 7"/>
<feature type="binding site" evidence="7">
    <location>
        <position position="116"/>
    </location>
    <ligand>
        <name>tRNA</name>
        <dbReference type="ChEBI" id="CHEBI:17843"/>
    </ligand>
</feature>
<dbReference type="FunFam" id="3.40.50.1470:FF:000001">
    <property type="entry name" value="Peptidyl-tRNA hydrolase"/>
    <property type="match status" value="1"/>
</dbReference>
<keyword evidence="7" id="KW-0963">Cytoplasm</keyword>
<feature type="active site" description="Proton acceptor" evidence="7">
    <location>
        <position position="22"/>
    </location>
</feature>
<evidence type="ECO:0000313" key="11">
    <source>
        <dbReference type="Proteomes" id="UP000095143"/>
    </source>
</evidence>
<reference evidence="10 11" key="1">
    <citation type="submission" date="2016-08" db="EMBL/GenBank/DDBJ databases">
        <title>Whole genome sequence of Pseudomonas graminis strain UASWS1507, a potential biological control agent for agriculture.</title>
        <authorList>
            <person name="Crovadore J."/>
            <person name="Calmin G."/>
            <person name="Chablais R."/>
            <person name="Cochard B."/>
            <person name="Lefort F."/>
        </authorList>
    </citation>
    <scope>NUCLEOTIDE SEQUENCE [LARGE SCALE GENOMIC DNA]</scope>
    <source>
        <strain evidence="10 11">UASWS1507</strain>
    </source>
</reference>
<dbReference type="SUPFAM" id="SSF53178">
    <property type="entry name" value="Peptidyl-tRNA hydrolase-like"/>
    <property type="match status" value="1"/>
</dbReference>
<evidence type="ECO:0000256" key="2">
    <source>
        <dbReference type="ARBA" id="ARBA00022555"/>
    </source>
</evidence>
<dbReference type="STRING" id="158627.BW687_10560"/>
<comment type="catalytic activity">
    <reaction evidence="7 8">
        <text>an N-acyl-L-alpha-aminoacyl-tRNA + H2O = an N-acyl-L-amino acid + a tRNA + H(+)</text>
        <dbReference type="Rhea" id="RHEA:54448"/>
        <dbReference type="Rhea" id="RHEA-COMP:10123"/>
        <dbReference type="Rhea" id="RHEA-COMP:13883"/>
        <dbReference type="ChEBI" id="CHEBI:15377"/>
        <dbReference type="ChEBI" id="CHEBI:15378"/>
        <dbReference type="ChEBI" id="CHEBI:59874"/>
        <dbReference type="ChEBI" id="CHEBI:78442"/>
        <dbReference type="ChEBI" id="CHEBI:138191"/>
        <dbReference type="EC" id="3.1.1.29"/>
    </reaction>
</comment>
<dbReference type="OrthoDB" id="9800507at2"/>
<dbReference type="GO" id="GO:0000049">
    <property type="term" value="F:tRNA binding"/>
    <property type="evidence" value="ECO:0007669"/>
    <property type="project" value="UniProtKB-UniRule"/>
</dbReference>
<comment type="caution">
    <text evidence="10">The sequence shown here is derived from an EMBL/GenBank/DDBJ whole genome shotgun (WGS) entry which is preliminary data.</text>
</comment>
<evidence type="ECO:0000256" key="9">
    <source>
        <dbReference type="RuleBase" id="RU004320"/>
    </source>
</evidence>
<evidence type="ECO:0000256" key="4">
    <source>
        <dbReference type="ARBA" id="ARBA00022884"/>
    </source>
</evidence>
<dbReference type="AlphaFoldDB" id="A0A1C2D898"/>
<gene>
    <name evidence="7" type="primary">pth</name>
    <name evidence="10" type="ORF">BBI10_22200</name>
</gene>
<evidence type="ECO:0000256" key="5">
    <source>
        <dbReference type="ARBA" id="ARBA00038063"/>
    </source>
</evidence>
<evidence type="ECO:0000256" key="8">
    <source>
        <dbReference type="RuleBase" id="RU000673"/>
    </source>
</evidence>
<dbReference type="CDD" id="cd00462">
    <property type="entry name" value="PTH"/>
    <property type="match status" value="1"/>
</dbReference>
<feature type="site" description="Discriminates between blocked and unblocked aminoacyl-tRNA" evidence="7">
    <location>
        <position position="12"/>
    </location>
</feature>
<dbReference type="GO" id="GO:0005737">
    <property type="term" value="C:cytoplasm"/>
    <property type="evidence" value="ECO:0007669"/>
    <property type="project" value="UniProtKB-SubCell"/>
</dbReference>
<dbReference type="PROSITE" id="PS01196">
    <property type="entry name" value="PEPT_TRNA_HYDROL_2"/>
    <property type="match status" value="1"/>
</dbReference>
<organism evidence="10 11">
    <name type="scientific">Pseudomonas graminis</name>
    <dbReference type="NCBI Taxonomy" id="158627"/>
    <lineage>
        <taxon>Bacteria</taxon>
        <taxon>Pseudomonadati</taxon>
        <taxon>Pseudomonadota</taxon>
        <taxon>Gammaproteobacteria</taxon>
        <taxon>Pseudomonadales</taxon>
        <taxon>Pseudomonadaceae</taxon>
        <taxon>Pseudomonas</taxon>
    </lineage>
</organism>
<feature type="binding site" evidence="7">
    <location>
        <position position="70"/>
    </location>
    <ligand>
        <name>tRNA</name>
        <dbReference type="ChEBI" id="CHEBI:17843"/>
    </ligand>
</feature>
<dbReference type="InterPro" id="IPR036416">
    <property type="entry name" value="Pept_tRNA_hydro_sf"/>
</dbReference>
<proteinExistence type="inferred from homology"/>
<keyword evidence="2 7" id="KW-0820">tRNA-binding</keyword>
<dbReference type="HAMAP" id="MF_00083">
    <property type="entry name" value="Pept_tRNA_hydro_bact"/>
    <property type="match status" value="1"/>
</dbReference>
<feature type="binding site" evidence="7">
    <location>
        <position position="68"/>
    </location>
    <ligand>
        <name>tRNA</name>
        <dbReference type="ChEBI" id="CHEBI:17843"/>
    </ligand>
</feature>
<dbReference type="PANTHER" id="PTHR17224">
    <property type="entry name" value="PEPTIDYL-TRNA HYDROLASE"/>
    <property type="match status" value="1"/>
</dbReference>
<evidence type="ECO:0000256" key="7">
    <source>
        <dbReference type="HAMAP-Rule" id="MF_00083"/>
    </source>
</evidence>
<protein>
    <recommendedName>
        <fullName evidence="6 7">Peptidyl-tRNA hydrolase</fullName>
        <shortName evidence="7">Pth</shortName>
        <ecNumber evidence="1 7">3.1.1.29</ecNumber>
    </recommendedName>
</protein>
<dbReference type="RefSeq" id="WP_065991777.1">
    <property type="nucleotide sequence ID" value="NZ_MDEN01000069.1"/>
</dbReference>
<dbReference type="Pfam" id="PF01195">
    <property type="entry name" value="Pept_tRNA_hydro"/>
    <property type="match status" value="1"/>
</dbReference>
<comment type="subunit">
    <text evidence="7">Monomer.</text>
</comment>
<dbReference type="InterPro" id="IPR018171">
    <property type="entry name" value="Pept_tRNA_hydro_CS"/>
</dbReference>
<dbReference type="NCBIfam" id="TIGR00447">
    <property type="entry name" value="pth"/>
    <property type="match status" value="1"/>
</dbReference>
<keyword evidence="4 7" id="KW-0694">RNA-binding</keyword>
<dbReference type="GO" id="GO:0006515">
    <property type="term" value="P:protein quality control for misfolded or incompletely synthesized proteins"/>
    <property type="evidence" value="ECO:0007669"/>
    <property type="project" value="UniProtKB-UniRule"/>
</dbReference>
<comment type="subcellular location">
    <subcellularLocation>
        <location evidence="7">Cytoplasm</location>
    </subcellularLocation>
</comment>
<dbReference type="PANTHER" id="PTHR17224:SF1">
    <property type="entry name" value="PEPTIDYL-TRNA HYDROLASE"/>
    <property type="match status" value="1"/>
</dbReference>
<evidence type="ECO:0000256" key="6">
    <source>
        <dbReference type="ARBA" id="ARBA00050038"/>
    </source>
</evidence>
<evidence type="ECO:0000256" key="3">
    <source>
        <dbReference type="ARBA" id="ARBA00022801"/>
    </source>
</evidence>